<dbReference type="InterPro" id="IPR036396">
    <property type="entry name" value="Cyt_P450_sf"/>
</dbReference>
<evidence type="ECO:0000313" key="7">
    <source>
        <dbReference type="EMBL" id="KAG0576038.1"/>
    </source>
</evidence>
<keyword evidence="5" id="KW-0349">Heme</keyword>
<dbReference type="InterPro" id="IPR001128">
    <property type="entry name" value="Cyt_P450"/>
</dbReference>
<dbReference type="GO" id="GO:0020037">
    <property type="term" value="F:heme binding"/>
    <property type="evidence" value="ECO:0007669"/>
    <property type="project" value="InterPro"/>
</dbReference>
<dbReference type="PRINTS" id="PR00463">
    <property type="entry name" value="EP450I"/>
</dbReference>
<accession>A0A8T0I0H3</accession>
<keyword evidence="4 5" id="KW-0408">Iron</keyword>
<dbReference type="Gene3D" id="1.10.630.10">
    <property type="entry name" value="Cytochrome P450"/>
    <property type="match status" value="1"/>
</dbReference>
<organism evidence="7 8">
    <name type="scientific">Ceratodon purpureus</name>
    <name type="common">Fire moss</name>
    <name type="synonym">Dicranum purpureum</name>
    <dbReference type="NCBI Taxonomy" id="3225"/>
    <lineage>
        <taxon>Eukaryota</taxon>
        <taxon>Viridiplantae</taxon>
        <taxon>Streptophyta</taxon>
        <taxon>Embryophyta</taxon>
        <taxon>Bryophyta</taxon>
        <taxon>Bryophytina</taxon>
        <taxon>Bryopsida</taxon>
        <taxon>Dicranidae</taxon>
        <taxon>Pseudoditrichales</taxon>
        <taxon>Ditrichaceae</taxon>
        <taxon>Ceratodon</taxon>
    </lineage>
</organism>
<dbReference type="Pfam" id="PF00067">
    <property type="entry name" value="p450"/>
    <property type="match status" value="1"/>
</dbReference>
<keyword evidence="6" id="KW-1133">Transmembrane helix</keyword>
<evidence type="ECO:0000256" key="5">
    <source>
        <dbReference type="PIRSR" id="PIRSR602401-1"/>
    </source>
</evidence>
<evidence type="ECO:0000256" key="1">
    <source>
        <dbReference type="ARBA" id="ARBA00010617"/>
    </source>
</evidence>
<keyword evidence="8" id="KW-1185">Reference proteome</keyword>
<protein>
    <recommendedName>
        <fullName evidence="9">Cytochrome P450</fullName>
    </recommendedName>
</protein>
<name>A0A8T0I0H3_CERPU</name>
<comment type="similarity">
    <text evidence="1">Belongs to the cytochrome P450 family.</text>
</comment>
<evidence type="ECO:0000256" key="6">
    <source>
        <dbReference type="SAM" id="Phobius"/>
    </source>
</evidence>
<dbReference type="GO" id="GO:0005506">
    <property type="term" value="F:iron ion binding"/>
    <property type="evidence" value="ECO:0007669"/>
    <property type="project" value="InterPro"/>
</dbReference>
<dbReference type="InterPro" id="IPR002401">
    <property type="entry name" value="Cyt_P450_E_grp-I"/>
</dbReference>
<keyword evidence="2 5" id="KW-0479">Metal-binding</keyword>
<comment type="cofactor">
    <cofactor evidence="5">
        <name>heme</name>
        <dbReference type="ChEBI" id="CHEBI:30413"/>
    </cofactor>
</comment>
<dbReference type="SUPFAM" id="SSF48264">
    <property type="entry name" value="Cytochrome P450"/>
    <property type="match status" value="1"/>
</dbReference>
<dbReference type="AlphaFoldDB" id="A0A8T0I0H3"/>
<evidence type="ECO:0000256" key="4">
    <source>
        <dbReference type="ARBA" id="ARBA00023004"/>
    </source>
</evidence>
<dbReference type="PANTHER" id="PTHR47944:SF4">
    <property type="entry name" value="OS09G0441700 PROTEIN"/>
    <property type="match status" value="1"/>
</dbReference>
<gene>
    <name evidence="7" type="ORF">KC19_5G050200</name>
</gene>
<dbReference type="Proteomes" id="UP000822688">
    <property type="component" value="Chromosome 5"/>
</dbReference>
<dbReference type="GO" id="GO:0016705">
    <property type="term" value="F:oxidoreductase activity, acting on paired donors, with incorporation or reduction of molecular oxygen"/>
    <property type="evidence" value="ECO:0007669"/>
    <property type="project" value="InterPro"/>
</dbReference>
<feature type="transmembrane region" description="Helical" evidence="6">
    <location>
        <begin position="33"/>
        <end position="51"/>
    </location>
</feature>
<sequence>MGRRPTLKSNVELPAPVCMPVSGDKKGPKIPNLALGALGLIVVCGGAYALYNTGRIGGKKQLPPGPRPWAVFGTSMHLGTTPCQAIAKLCSCDYGGMMTVYMGNIPTVIITSSKVAVQVLEKYDIAFCPPKKFSWPCMLLFPAGYQNLKCVPPYNSAHWHKLRQIYATRLLEQAYSMSFQPQHEHDLKSLQQSLRQEMAKGDSINPAWVSLRPHLRDIAFKLIFSICFGKRIDAIAAGIGSHKDPNVMQLEFLFLEIIRLGPAFIISDFLPAACHLPTPIDLQRATTSKKLEKIFLLVIQDYRERANTKGPGARLLDLVDNLVCLRGDKKLHDKEIVWLLSELILANTDNVSASLEWTIAHLMTNPHLQRKIHEEIDHVCGQRSHLSMCDIDRMPYLDACIKESIRISSPVMFSVPHSTTREVNIGGYRLPVNTQIMCHLGALGKDCEIHKNPCTFDPTRFFDENSCPDSQWKRQRNIVHLIAKQLCPGRGLDFLHIHIILVKILQMFELSPLYADIKPFKLTDTIEWGVIHILRKPLVACLKPHS</sequence>
<keyword evidence="3" id="KW-0560">Oxidoreductase</keyword>
<dbReference type="EMBL" id="CM026425">
    <property type="protein sequence ID" value="KAG0576038.1"/>
    <property type="molecule type" value="Genomic_DNA"/>
</dbReference>
<reference evidence="7" key="1">
    <citation type="submission" date="2020-06" db="EMBL/GenBank/DDBJ databases">
        <title>WGS assembly of Ceratodon purpureus strain R40.</title>
        <authorList>
            <person name="Carey S.B."/>
            <person name="Jenkins J."/>
            <person name="Shu S."/>
            <person name="Lovell J.T."/>
            <person name="Sreedasyam A."/>
            <person name="Maumus F."/>
            <person name="Tiley G.P."/>
            <person name="Fernandez-Pozo N."/>
            <person name="Barry K."/>
            <person name="Chen C."/>
            <person name="Wang M."/>
            <person name="Lipzen A."/>
            <person name="Daum C."/>
            <person name="Saski C.A."/>
            <person name="Payton A.C."/>
            <person name="Mcbreen J.C."/>
            <person name="Conrad R.E."/>
            <person name="Kollar L.M."/>
            <person name="Olsson S."/>
            <person name="Huttunen S."/>
            <person name="Landis J.B."/>
            <person name="Wickett N.J."/>
            <person name="Johnson M.G."/>
            <person name="Rensing S.A."/>
            <person name="Grimwood J."/>
            <person name="Schmutz J."/>
            <person name="Mcdaniel S.F."/>
        </authorList>
    </citation>
    <scope>NUCLEOTIDE SEQUENCE</scope>
    <source>
        <strain evidence="7">R40</strain>
    </source>
</reference>
<feature type="binding site" description="axial binding residue" evidence="5">
    <location>
        <position position="487"/>
    </location>
    <ligand>
        <name>heme</name>
        <dbReference type="ChEBI" id="CHEBI:30413"/>
    </ligand>
    <ligandPart>
        <name>Fe</name>
        <dbReference type="ChEBI" id="CHEBI:18248"/>
    </ligandPart>
</feature>
<evidence type="ECO:0008006" key="9">
    <source>
        <dbReference type="Google" id="ProtNLM"/>
    </source>
</evidence>
<dbReference type="GO" id="GO:0044550">
    <property type="term" value="P:secondary metabolite biosynthetic process"/>
    <property type="evidence" value="ECO:0007669"/>
    <property type="project" value="UniProtKB-ARBA"/>
</dbReference>
<evidence type="ECO:0000256" key="3">
    <source>
        <dbReference type="ARBA" id="ARBA00023002"/>
    </source>
</evidence>
<dbReference type="GO" id="GO:0004497">
    <property type="term" value="F:monooxygenase activity"/>
    <property type="evidence" value="ECO:0007669"/>
    <property type="project" value="InterPro"/>
</dbReference>
<evidence type="ECO:0000313" key="8">
    <source>
        <dbReference type="Proteomes" id="UP000822688"/>
    </source>
</evidence>
<evidence type="ECO:0000256" key="2">
    <source>
        <dbReference type="ARBA" id="ARBA00022723"/>
    </source>
</evidence>
<keyword evidence="6" id="KW-0472">Membrane</keyword>
<proteinExistence type="inferred from homology"/>
<comment type="caution">
    <text evidence="7">The sequence shown here is derived from an EMBL/GenBank/DDBJ whole genome shotgun (WGS) entry which is preliminary data.</text>
</comment>
<dbReference type="PANTHER" id="PTHR47944">
    <property type="entry name" value="CYTOCHROME P450 98A9"/>
    <property type="match status" value="1"/>
</dbReference>
<keyword evidence="6" id="KW-0812">Transmembrane</keyword>